<accession>A0A7J6ME06</accession>
<dbReference type="Pfam" id="PF03820">
    <property type="entry name" value="SFXNs"/>
    <property type="match status" value="1"/>
</dbReference>
<evidence type="ECO:0000313" key="12">
    <source>
        <dbReference type="Proteomes" id="UP000572268"/>
    </source>
</evidence>
<dbReference type="Proteomes" id="UP000572268">
    <property type="component" value="Unassembled WGS sequence"/>
</dbReference>
<evidence type="ECO:0000256" key="4">
    <source>
        <dbReference type="ARBA" id="ARBA00022692"/>
    </source>
</evidence>
<feature type="region of interest" description="Disordered" evidence="9">
    <location>
        <begin position="846"/>
        <end position="884"/>
    </location>
</feature>
<feature type="transmembrane region" description="Helical" evidence="10">
    <location>
        <begin position="244"/>
        <end position="262"/>
    </location>
</feature>
<evidence type="ECO:0000256" key="7">
    <source>
        <dbReference type="ARBA" id="ARBA00023128"/>
    </source>
</evidence>
<proteinExistence type="inferred from homology"/>
<sequence length="955" mass="103236">MTSSSTVGGPGAVGAYVSRYRHFLSLTDPRTMAPGTFFGMTLAEARSIVDGQSTVITAKDRALARRIVQASVHPDTGETILLPLRMAGFVSFGSLPVIGMLTLAGFRNNPTLGTAVWQFINQSHNALFNYANRNASAEVGCTDPNIIKEAKQRFIMGYVGAVSTSMGLGLLLNKCLGRLVTPNAGAFFRTLIPFPAVMGGNIASVLLMRWHELSAGVAVKRPTGNTQESIQSREAAKRAVKDTIITRIILPIPVLLLPPLLHRGVLVRFLPTAGLPGTRANIIGMSVLSILCFAFALPAAVAMFPQEGTMRVDELEEEAREKALSHWGASGVTPSSTVVYNKDIAVEGVSSSGIANRPRRSTIGTRAVEDNHKLYPTDVVPQDRLSDTPEETVKADTPIGAQLGGRDQREGDGKLAELDHLSADGRDEYDDMLLAVEHIASPVAVPSTTTTLLRAYGGIGLLGEIVDRLWSRSLTDPRLRMRLLAYQSHSGDALEDQRPPSIVRKAWMHILAHSLLATTPSEGSQYLTYLLLPPLISSSYDTAAFAILPTTEYHLSALLENFAMVSQDIAVTVNDNQPTNKDIAKAIRAIIDTSTPLIISSPSSPSRSGSTIDPFDAPLDQNGSEGLCGEESCTTCCLYTATATPSLAVCSPLLSLCLTRTIITQHPIECGHDATNQQRHHRSTTSTSLLALLGGVEGITRLVNRTVELIGADTRIRAYYIRNATSQATSPSVRPSTSTTSRLSSSQQSTVCVVARIIPPLIDYLVAKISCYSTFDGFHLEEMRTTVSVSQAHRFLPLSDYHFDCVCQDFHTALTDCGVTDTNVASQFGVVLESCREDVLKGHYERKPSPWQHSQRGSDSDSTGNSSRYSRRSRSHVSSPKEIFNRRAIATSSDDLIPSTTMTGGPYYFMDNQRTAGWAEVHSGGRIIELDTARSASAGGRKEKIYSRTIAVGSR</sequence>
<dbReference type="PANTHER" id="PTHR11153">
    <property type="entry name" value="SIDEROFLEXIN"/>
    <property type="match status" value="1"/>
</dbReference>
<reference evidence="11 12" key="1">
    <citation type="submission" date="2020-04" db="EMBL/GenBank/DDBJ databases">
        <title>Perkinsus olseni comparative genomics.</title>
        <authorList>
            <person name="Bogema D.R."/>
        </authorList>
    </citation>
    <scope>NUCLEOTIDE SEQUENCE [LARGE SCALE GENOMIC DNA]</scope>
    <source>
        <strain evidence="11">ATCC PRA-31</strain>
    </source>
</reference>
<dbReference type="EMBL" id="JABANN010000141">
    <property type="protein sequence ID" value="KAF4669390.1"/>
    <property type="molecule type" value="Genomic_DNA"/>
</dbReference>
<dbReference type="AlphaFoldDB" id="A0A7J6ME06"/>
<dbReference type="InterPro" id="IPR004686">
    <property type="entry name" value="Mtc"/>
</dbReference>
<evidence type="ECO:0000256" key="9">
    <source>
        <dbReference type="SAM" id="MobiDB-lite"/>
    </source>
</evidence>
<feature type="transmembrane region" description="Helical" evidence="10">
    <location>
        <begin position="154"/>
        <end position="172"/>
    </location>
</feature>
<keyword evidence="5" id="KW-0029">Amino-acid transport</keyword>
<keyword evidence="7" id="KW-0496">Mitochondrion</keyword>
<dbReference type="GO" id="GO:0015075">
    <property type="term" value="F:monoatomic ion transmembrane transporter activity"/>
    <property type="evidence" value="ECO:0007669"/>
    <property type="project" value="InterPro"/>
</dbReference>
<evidence type="ECO:0000256" key="3">
    <source>
        <dbReference type="ARBA" id="ARBA00022448"/>
    </source>
</evidence>
<dbReference type="GO" id="GO:1990542">
    <property type="term" value="P:mitochondrial transmembrane transport"/>
    <property type="evidence" value="ECO:0007669"/>
    <property type="project" value="TreeGrafter"/>
</dbReference>
<keyword evidence="3" id="KW-0813">Transport</keyword>
<dbReference type="InterPro" id="IPR012292">
    <property type="entry name" value="Globin/Proto"/>
</dbReference>
<dbReference type="GO" id="GO:0005743">
    <property type="term" value="C:mitochondrial inner membrane"/>
    <property type="evidence" value="ECO:0007669"/>
    <property type="project" value="TreeGrafter"/>
</dbReference>
<dbReference type="GO" id="GO:0006865">
    <property type="term" value="P:amino acid transport"/>
    <property type="evidence" value="ECO:0007669"/>
    <property type="project" value="UniProtKB-KW"/>
</dbReference>
<feature type="compositionally biased region" description="Polar residues" evidence="9">
    <location>
        <begin position="851"/>
        <end position="865"/>
    </location>
</feature>
<keyword evidence="4 10" id="KW-0812">Transmembrane</keyword>
<name>A0A7J6ME06_PEROL</name>
<comment type="similarity">
    <text evidence="2">Belongs to the sideroflexin family.</text>
</comment>
<evidence type="ECO:0000313" key="11">
    <source>
        <dbReference type="EMBL" id="KAF4669390.1"/>
    </source>
</evidence>
<comment type="subcellular location">
    <subcellularLocation>
        <location evidence="1">Mitochondrion membrane</location>
        <topology evidence="1">Multi-pass membrane protein</topology>
    </subcellularLocation>
</comment>
<protein>
    <submittedName>
        <fullName evidence="11">Sideroflexin-5</fullName>
    </submittedName>
</protein>
<evidence type="ECO:0000256" key="5">
    <source>
        <dbReference type="ARBA" id="ARBA00022970"/>
    </source>
</evidence>
<feature type="transmembrane region" description="Helical" evidence="10">
    <location>
        <begin position="192"/>
        <end position="211"/>
    </location>
</feature>
<dbReference type="Gene3D" id="1.10.490.10">
    <property type="entry name" value="Globins"/>
    <property type="match status" value="1"/>
</dbReference>
<comment type="caution">
    <text evidence="11">The sequence shown here is derived from an EMBL/GenBank/DDBJ whole genome shotgun (WGS) entry which is preliminary data.</text>
</comment>
<evidence type="ECO:0000256" key="8">
    <source>
        <dbReference type="ARBA" id="ARBA00023136"/>
    </source>
</evidence>
<organism evidence="11 12">
    <name type="scientific">Perkinsus olseni</name>
    <name type="common">Perkinsus atlanticus</name>
    <dbReference type="NCBI Taxonomy" id="32597"/>
    <lineage>
        <taxon>Eukaryota</taxon>
        <taxon>Sar</taxon>
        <taxon>Alveolata</taxon>
        <taxon>Perkinsozoa</taxon>
        <taxon>Perkinsea</taxon>
        <taxon>Perkinsida</taxon>
        <taxon>Perkinsidae</taxon>
        <taxon>Perkinsus</taxon>
    </lineage>
</organism>
<evidence type="ECO:0000256" key="10">
    <source>
        <dbReference type="SAM" id="Phobius"/>
    </source>
</evidence>
<evidence type="ECO:0000256" key="2">
    <source>
        <dbReference type="ARBA" id="ARBA00005974"/>
    </source>
</evidence>
<dbReference type="GO" id="GO:0020037">
    <property type="term" value="F:heme binding"/>
    <property type="evidence" value="ECO:0007669"/>
    <property type="project" value="InterPro"/>
</dbReference>
<dbReference type="GO" id="GO:0019825">
    <property type="term" value="F:oxygen binding"/>
    <property type="evidence" value="ECO:0007669"/>
    <property type="project" value="InterPro"/>
</dbReference>
<feature type="transmembrane region" description="Helical" evidence="10">
    <location>
        <begin position="282"/>
        <end position="304"/>
    </location>
</feature>
<evidence type="ECO:0000256" key="6">
    <source>
        <dbReference type="ARBA" id="ARBA00022989"/>
    </source>
</evidence>
<gene>
    <name evidence="11" type="primary">SFXN5</name>
    <name evidence="11" type="ORF">FOL46_001479</name>
</gene>
<dbReference type="PANTHER" id="PTHR11153:SF6">
    <property type="entry name" value="SIDEROFLEXIN-5"/>
    <property type="match status" value="1"/>
</dbReference>
<keyword evidence="8 10" id="KW-0472">Membrane</keyword>
<keyword evidence="6 10" id="KW-1133">Transmembrane helix</keyword>
<evidence type="ECO:0000256" key="1">
    <source>
        <dbReference type="ARBA" id="ARBA00004225"/>
    </source>
</evidence>